<reference evidence="2 3" key="1">
    <citation type="submission" date="2019-06" db="EMBL/GenBank/DDBJ databases">
        <title>Description of Kitasatospora acidophila sp. nov. isolated from pine grove soil, and reclassification of Streptomyces novaecaesareae to Kitasatospora novaeceasareae comb. nov.</title>
        <authorList>
            <person name="Kim M.J."/>
        </authorList>
    </citation>
    <scope>NUCLEOTIDE SEQUENCE [LARGE SCALE GENOMIC DNA]</scope>
    <source>
        <strain evidence="2 3">MMS16-CNU292</strain>
    </source>
</reference>
<name>A0A540W4U0_9ACTN</name>
<organism evidence="2 3">
    <name type="scientific">Kitasatospora acidiphila</name>
    <dbReference type="NCBI Taxonomy" id="2567942"/>
    <lineage>
        <taxon>Bacteria</taxon>
        <taxon>Bacillati</taxon>
        <taxon>Actinomycetota</taxon>
        <taxon>Actinomycetes</taxon>
        <taxon>Kitasatosporales</taxon>
        <taxon>Streptomycetaceae</taxon>
        <taxon>Kitasatospora</taxon>
    </lineage>
</organism>
<keyword evidence="1" id="KW-0472">Membrane</keyword>
<dbReference type="Proteomes" id="UP000319103">
    <property type="component" value="Unassembled WGS sequence"/>
</dbReference>
<sequence>MAGLQGLQALQGSAGRQQGPTGVIRRRQAIAIGTLFGLGFLGLLLYTTGAPHPLSALGAGVMIACATTVAGALVGFLFGIPHVLGSGTGASTATGTPGSANSAPLSGQYIANTNLEQVSDWLTKLLLGVGLTQLGSIWQGARRLGRALSPALGGRTDATPFAAALVLYFVILGFLGGWLATRLLLAGALTRADGAALHLFTSAQEQLKEGNEVGAEDLRVQAMGRLGKFAHQAGQPGPEQPAASVSQVAEVRAGAKRSPATPDEVRGLFASDDEGLRLQALALTQGNAALGDFESVLEYIEHPRSAFEHYNALLAARGMLSRLGRDQRMRLRTAVINQLLAPDGIPDASDRRWIAERILAKLDAIGHLPAARPSGV</sequence>
<evidence type="ECO:0000313" key="3">
    <source>
        <dbReference type="Proteomes" id="UP000319103"/>
    </source>
</evidence>
<feature type="transmembrane region" description="Helical" evidence="1">
    <location>
        <begin position="161"/>
        <end position="181"/>
    </location>
</feature>
<comment type="caution">
    <text evidence="2">The sequence shown here is derived from an EMBL/GenBank/DDBJ whole genome shotgun (WGS) entry which is preliminary data.</text>
</comment>
<gene>
    <name evidence="2" type="ORF">E6W39_19475</name>
</gene>
<protein>
    <submittedName>
        <fullName evidence="2">Uncharacterized protein</fullName>
    </submittedName>
</protein>
<feature type="transmembrane region" description="Helical" evidence="1">
    <location>
        <begin position="29"/>
        <end position="48"/>
    </location>
</feature>
<proteinExistence type="predicted"/>
<evidence type="ECO:0000256" key="1">
    <source>
        <dbReference type="SAM" id="Phobius"/>
    </source>
</evidence>
<feature type="transmembrane region" description="Helical" evidence="1">
    <location>
        <begin position="54"/>
        <end position="78"/>
    </location>
</feature>
<keyword evidence="1" id="KW-1133">Transmembrane helix</keyword>
<keyword evidence="3" id="KW-1185">Reference proteome</keyword>
<keyword evidence="1" id="KW-0812">Transmembrane</keyword>
<dbReference type="RefSeq" id="WP_141634606.1">
    <property type="nucleotide sequence ID" value="NZ_VIGB01000003.1"/>
</dbReference>
<dbReference type="AlphaFoldDB" id="A0A540W4U0"/>
<accession>A0A540W4U0</accession>
<evidence type="ECO:0000313" key="2">
    <source>
        <dbReference type="EMBL" id="TQF04012.1"/>
    </source>
</evidence>
<dbReference type="OrthoDB" id="1257168at2"/>
<dbReference type="EMBL" id="VIGB01000003">
    <property type="protein sequence ID" value="TQF04012.1"/>
    <property type="molecule type" value="Genomic_DNA"/>
</dbReference>